<protein>
    <submittedName>
        <fullName evidence="1">Zinc finger CCCH domain-containing protein 48</fullName>
    </submittedName>
</protein>
<organism evidence="1">
    <name type="scientific">Zea mays</name>
    <name type="common">Maize</name>
    <dbReference type="NCBI Taxonomy" id="4577"/>
    <lineage>
        <taxon>Eukaryota</taxon>
        <taxon>Viridiplantae</taxon>
        <taxon>Streptophyta</taxon>
        <taxon>Embryophyta</taxon>
        <taxon>Tracheophyta</taxon>
        <taxon>Spermatophyta</taxon>
        <taxon>Magnoliopsida</taxon>
        <taxon>Liliopsida</taxon>
        <taxon>Poales</taxon>
        <taxon>Poaceae</taxon>
        <taxon>PACMAD clade</taxon>
        <taxon>Panicoideae</taxon>
        <taxon>Andropogonodae</taxon>
        <taxon>Andropogoneae</taxon>
        <taxon>Tripsacinae</taxon>
        <taxon>Zea</taxon>
    </lineage>
</organism>
<dbReference type="AlphaFoldDB" id="A0A1D6HFW7"/>
<sequence>MWIEGGINPQLVKIHLNPHGLSTKRKGLTGFIIFANLFCNMQMQSFIIFSYVLTCMLMVLFHLQGALALSGMPDAQSKPVLLCSLNDNTVRLYDLPSFSDRGRLFSKKEIRAIQMGPGGLFFTGDGTGELKVWQWVDLAQT</sequence>
<gene>
    <name evidence="1" type="ORF">ZEAMMB73_Zm00001d017595</name>
</gene>
<dbReference type="SUPFAM" id="SSF50978">
    <property type="entry name" value="WD40 repeat-like"/>
    <property type="match status" value="1"/>
</dbReference>
<dbReference type="EMBL" id="CM000781">
    <property type="protein sequence ID" value="AQK73524.1"/>
    <property type="molecule type" value="Genomic_DNA"/>
</dbReference>
<dbReference type="ExpressionAtlas" id="A0A1D6HFW7">
    <property type="expression patterns" value="baseline and differential"/>
</dbReference>
<dbReference type="InterPro" id="IPR036322">
    <property type="entry name" value="WD40_repeat_dom_sf"/>
</dbReference>
<name>A0A1D6HFW7_MAIZE</name>
<proteinExistence type="predicted"/>
<dbReference type="PANTHER" id="PTHR44489:SF1">
    <property type="entry name" value="ZINC FINGER CCCH DOMAIN-CONTAINING PROTEIN 63"/>
    <property type="match status" value="1"/>
</dbReference>
<accession>A0A1D6HFW7</accession>
<dbReference type="InterPro" id="IPR015943">
    <property type="entry name" value="WD40/YVTN_repeat-like_dom_sf"/>
</dbReference>
<reference evidence="1" key="1">
    <citation type="submission" date="2015-12" db="EMBL/GenBank/DDBJ databases">
        <title>Update maize B73 reference genome by single molecule sequencing technologies.</title>
        <authorList>
            <consortium name="Maize Genome Sequencing Project"/>
            <person name="Ware D."/>
        </authorList>
    </citation>
    <scope>NUCLEOTIDE SEQUENCE</scope>
    <source>
        <tissue evidence="1">Seedling</tissue>
    </source>
</reference>
<evidence type="ECO:0000313" key="1">
    <source>
        <dbReference type="EMBL" id="AQK73524.1"/>
    </source>
</evidence>
<dbReference type="PANTHER" id="PTHR44489">
    <property type="match status" value="1"/>
</dbReference>
<dbReference type="Gene3D" id="2.130.10.10">
    <property type="entry name" value="YVTN repeat-like/Quinoprotein amine dehydrogenase"/>
    <property type="match status" value="1"/>
</dbReference>
<dbReference type="InterPro" id="IPR044715">
    <property type="entry name" value="WDR86-like"/>
</dbReference>